<gene>
    <name evidence="2" type="ORF">OJF2_39730</name>
</gene>
<dbReference type="Proteomes" id="UP000324233">
    <property type="component" value="Chromosome"/>
</dbReference>
<feature type="signal peptide" evidence="1">
    <location>
        <begin position="1"/>
        <end position="24"/>
    </location>
</feature>
<dbReference type="AlphaFoldDB" id="A0A5B9W617"/>
<evidence type="ECO:0000313" key="3">
    <source>
        <dbReference type="Proteomes" id="UP000324233"/>
    </source>
</evidence>
<evidence type="ECO:0000256" key="1">
    <source>
        <dbReference type="SAM" id="SignalP"/>
    </source>
</evidence>
<evidence type="ECO:0000313" key="2">
    <source>
        <dbReference type="EMBL" id="QEH35421.1"/>
    </source>
</evidence>
<dbReference type="KEGG" id="agv:OJF2_39730"/>
<accession>A0A5B9W617</accession>
<keyword evidence="3" id="KW-1185">Reference proteome</keyword>
<dbReference type="EMBL" id="CP042997">
    <property type="protein sequence ID" value="QEH35421.1"/>
    <property type="molecule type" value="Genomic_DNA"/>
</dbReference>
<reference evidence="2 3" key="1">
    <citation type="submission" date="2019-08" db="EMBL/GenBank/DDBJ databases">
        <title>Deep-cultivation of Planctomycetes and their phenomic and genomic characterization uncovers novel biology.</title>
        <authorList>
            <person name="Wiegand S."/>
            <person name="Jogler M."/>
            <person name="Boedeker C."/>
            <person name="Pinto D."/>
            <person name="Vollmers J."/>
            <person name="Rivas-Marin E."/>
            <person name="Kohn T."/>
            <person name="Peeters S.H."/>
            <person name="Heuer A."/>
            <person name="Rast P."/>
            <person name="Oberbeckmann S."/>
            <person name="Bunk B."/>
            <person name="Jeske O."/>
            <person name="Meyerdierks A."/>
            <person name="Storesund J.E."/>
            <person name="Kallscheuer N."/>
            <person name="Luecker S."/>
            <person name="Lage O.M."/>
            <person name="Pohl T."/>
            <person name="Merkel B.J."/>
            <person name="Hornburger P."/>
            <person name="Mueller R.-W."/>
            <person name="Bruemmer F."/>
            <person name="Labrenz M."/>
            <person name="Spormann A.M."/>
            <person name="Op den Camp H."/>
            <person name="Overmann J."/>
            <person name="Amann R."/>
            <person name="Jetten M.S.M."/>
            <person name="Mascher T."/>
            <person name="Medema M.H."/>
            <person name="Devos D.P."/>
            <person name="Kaster A.-K."/>
            <person name="Ovreas L."/>
            <person name="Rohde M."/>
            <person name="Galperin M.Y."/>
            <person name="Jogler C."/>
        </authorList>
    </citation>
    <scope>NUCLEOTIDE SEQUENCE [LARGE SCALE GENOMIC DNA]</scope>
    <source>
        <strain evidence="2 3">OJF2</strain>
    </source>
</reference>
<protein>
    <submittedName>
        <fullName evidence="2">Uncharacterized protein</fullName>
    </submittedName>
</protein>
<keyword evidence="1" id="KW-0732">Signal</keyword>
<name>A0A5B9W617_9BACT</name>
<sequence length="280" mass="29709" precursor="true">MSASTLRCLALAACLPALSPPASDGPQPPPRQAVAASKALDGLWSGAWGGGGRNGAVMQPVIAELIVRGDRFELAGFPALGSMSGTVRVDEGARRLVLQPPGDDRGRAPAPLELSYELRGEALTLRGPGGFPLDLRRVRVAPEPMADVRVELATATGIDAQGRLLATGYTVLRAGRLREMYHRPYDAPRSTARGYAYLVGEEALGEITMDEARRRIRGETPVVIAYRPDDRPSPRLDGTLWQDAGPAPPDGEAVRRTLAAVLRPGTLVFVLSAADNVPVP</sequence>
<proteinExistence type="predicted"/>
<dbReference type="RefSeq" id="WP_148595227.1">
    <property type="nucleotide sequence ID" value="NZ_CP042997.1"/>
</dbReference>
<feature type="chain" id="PRO_5023016501" evidence="1">
    <location>
        <begin position="25"/>
        <end position="280"/>
    </location>
</feature>
<organism evidence="2 3">
    <name type="scientific">Aquisphaera giovannonii</name>
    <dbReference type="NCBI Taxonomy" id="406548"/>
    <lineage>
        <taxon>Bacteria</taxon>
        <taxon>Pseudomonadati</taxon>
        <taxon>Planctomycetota</taxon>
        <taxon>Planctomycetia</taxon>
        <taxon>Isosphaerales</taxon>
        <taxon>Isosphaeraceae</taxon>
        <taxon>Aquisphaera</taxon>
    </lineage>
</organism>